<dbReference type="GO" id="GO:0006355">
    <property type="term" value="P:regulation of DNA-templated transcription"/>
    <property type="evidence" value="ECO:0007669"/>
    <property type="project" value="InterPro"/>
</dbReference>
<dbReference type="GO" id="GO:0043565">
    <property type="term" value="F:sequence-specific DNA binding"/>
    <property type="evidence" value="ECO:0007669"/>
    <property type="project" value="InterPro"/>
</dbReference>
<dbReference type="InterPro" id="IPR013767">
    <property type="entry name" value="PAS_fold"/>
</dbReference>
<dbReference type="GO" id="GO:0000156">
    <property type="term" value="F:phosphorelay response regulator activity"/>
    <property type="evidence" value="ECO:0007669"/>
    <property type="project" value="InterPro"/>
</dbReference>
<dbReference type="InterPro" id="IPR010524">
    <property type="entry name" value="Sig_transdc_resp-reg_PrpR_N"/>
</dbReference>
<dbReference type="NCBIfam" id="TIGR00229">
    <property type="entry name" value="sensory_box"/>
    <property type="match status" value="1"/>
</dbReference>
<evidence type="ECO:0000256" key="1">
    <source>
        <dbReference type="ARBA" id="ARBA00022741"/>
    </source>
</evidence>
<dbReference type="InterPro" id="IPR025662">
    <property type="entry name" value="Sigma_54_int_dom_ATP-bd_1"/>
</dbReference>
<dbReference type="PRINTS" id="PR01590">
    <property type="entry name" value="HTHFIS"/>
</dbReference>
<dbReference type="SMART" id="SM00091">
    <property type="entry name" value="PAS"/>
    <property type="match status" value="1"/>
</dbReference>
<dbReference type="SUPFAM" id="SSF52540">
    <property type="entry name" value="P-loop containing nucleoside triphosphate hydrolases"/>
    <property type="match status" value="1"/>
</dbReference>
<dbReference type="InterPro" id="IPR058031">
    <property type="entry name" value="AAA_lid_NorR"/>
</dbReference>
<dbReference type="PROSITE" id="PS50045">
    <property type="entry name" value="SIGMA54_INTERACT_4"/>
    <property type="match status" value="1"/>
</dbReference>
<evidence type="ECO:0000259" key="6">
    <source>
        <dbReference type="PROSITE" id="PS50112"/>
    </source>
</evidence>
<dbReference type="Gene3D" id="3.40.50.300">
    <property type="entry name" value="P-loop containing nucleotide triphosphate hydrolases"/>
    <property type="match status" value="1"/>
</dbReference>
<feature type="domain" description="Sigma-54 factor interaction" evidence="5">
    <location>
        <begin position="333"/>
        <end position="561"/>
    </location>
</feature>
<dbReference type="CDD" id="cd00130">
    <property type="entry name" value="PAS"/>
    <property type="match status" value="1"/>
</dbReference>
<keyword evidence="2" id="KW-0067">ATP-binding</keyword>
<dbReference type="PROSITE" id="PS50112">
    <property type="entry name" value="PAS"/>
    <property type="match status" value="1"/>
</dbReference>
<dbReference type="CDD" id="cd00009">
    <property type="entry name" value="AAA"/>
    <property type="match status" value="1"/>
</dbReference>
<protein>
    <recommendedName>
        <fullName evidence="9">Sigma-54-dependent Fis family transcriptional regulator</fullName>
    </recommendedName>
</protein>
<dbReference type="Gene3D" id="3.30.450.20">
    <property type="entry name" value="PAS domain"/>
    <property type="match status" value="1"/>
</dbReference>
<accession>A0A1B9ABT3</accession>
<dbReference type="PROSITE" id="PS00675">
    <property type="entry name" value="SIGMA54_INTERACT_1"/>
    <property type="match status" value="1"/>
</dbReference>
<dbReference type="Gene3D" id="3.40.50.10660">
    <property type="entry name" value="PrpR receptor domain-like"/>
    <property type="match status" value="1"/>
</dbReference>
<dbReference type="SUPFAM" id="SSF55785">
    <property type="entry name" value="PYP-like sensor domain (PAS domain)"/>
    <property type="match status" value="1"/>
</dbReference>
<dbReference type="InterPro" id="IPR035965">
    <property type="entry name" value="PAS-like_dom_sf"/>
</dbReference>
<evidence type="ECO:0000256" key="4">
    <source>
        <dbReference type="ARBA" id="ARBA00023163"/>
    </source>
</evidence>
<dbReference type="InterPro" id="IPR003593">
    <property type="entry name" value="AAA+_ATPase"/>
</dbReference>
<dbReference type="Gene3D" id="1.10.10.60">
    <property type="entry name" value="Homeodomain-like"/>
    <property type="match status" value="1"/>
</dbReference>
<evidence type="ECO:0000256" key="2">
    <source>
        <dbReference type="ARBA" id="ARBA00022840"/>
    </source>
</evidence>
<dbReference type="SUPFAM" id="SSF46689">
    <property type="entry name" value="Homeodomain-like"/>
    <property type="match status" value="1"/>
</dbReference>
<keyword evidence="1" id="KW-0547">Nucleotide-binding</keyword>
<dbReference type="AlphaFoldDB" id="A0A1B9ABT3"/>
<dbReference type="Pfam" id="PF06506">
    <property type="entry name" value="PrpR_N"/>
    <property type="match status" value="1"/>
</dbReference>
<evidence type="ECO:0000313" key="8">
    <source>
        <dbReference type="Proteomes" id="UP000092578"/>
    </source>
</evidence>
<name>A0A1B9ABT3_9BACI</name>
<dbReference type="SUPFAM" id="SSF159800">
    <property type="entry name" value="PrpR receptor domain-like"/>
    <property type="match status" value="1"/>
</dbReference>
<dbReference type="PANTHER" id="PTHR32071:SF57">
    <property type="entry name" value="C4-DICARBOXYLATE TRANSPORT TRANSCRIPTIONAL REGULATORY PROTEIN DCTD"/>
    <property type="match status" value="1"/>
</dbReference>
<organism evidence="7 8">
    <name type="scientific">Pseudobacillus wudalianchiensis</name>
    <dbReference type="NCBI Taxonomy" id="1743143"/>
    <lineage>
        <taxon>Bacteria</taxon>
        <taxon>Bacillati</taxon>
        <taxon>Bacillota</taxon>
        <taxon>Bacilli</taxon>
        <taxon>Bacillales</taxon>
        <taxon>Bacillaceae</taxon>
        <taxon>Pseudobacillus</taxon>
    </lineage>
</organism>
<proteinExistence type="predicted"/>
<reference evidence="8" key="1">
    <citation type="submission" date="2016-05" db="EMBL/GenBank/DDBJ databases">
        <authorList>
            <person name="Liu B."/>
            <person name="Wang J."/>
            <person name="Zhu Y."/>
            <person name="Liu G."/>
            <person name="Chen Q."/>
            <person name="Chen Z."/>
            <person name="Lan J."/>
            <person name="Che J."/>
            <person name="Ge C."/>
            <person name="Shi H."/>
            <person name="Pan Z."/>
            <person name="Liu X."/>
        </authorList>
    </citation>
    <scope>NUCLEOTIDE SEQUENCE [LARGE SCALE GENOMIC DNA]</scope>
    <source>
        <strain evidence="8">FJAT-27215</strain>
    </source>
</reference>
<dbReference type="InterPro" id="IPR000014">
    <property type="entry name" value="PAS"/>
</dbReference>
<dbReference type="EMBL" id="MAYT01000031">
    <property type="protein sequence ID" value="OCA81285.1"/>
    <property type="molecule type" value="Genomic_DNA"/>
</dbReference>
<evidence type="ECO:0000313" key="7">
    <source>
        <dbReference type="EMBL" id="OCA81285.1"/>
    </source>
</evidence>
<comment type="caution">
    <text evidence="7">The sequence shown here is derived from an EMBL/GenBank/DDBJ whole genome shotgun (WGS) entry which is preliminary data.</text>
</comment>
<dbReference type="Pfam" id="PF00158">
    <property type="entry name" value="Sigma54_activat"/>
    <property type="match status" value="1"/>
</dbReference>
<keyword evidence="8" id="KW-1185">Reference proteome</keyword>
<dbReference type="Pfam" id="PF00989">
    <property type="entry name" value="PAS"/>
    <property type="match status" value="1"/>
</dbReference>
<dbReference type="InterPro" id="IPR027417">
    <property type="entry name" value="P-loop_NTPase"/>
</dbReference>
<dbReference type="FunFam" id="3.40.50.300:FF:000006">
    <property type="entry name" value="DNA-binding transcriptional regulator NtrC"/>
    <property type="match status" value="1"/>
</dbReference>
<dbReference type="PANTHER" id="PTHR32071">
    <property type="entry name" value="TRANSCRIPTIONAL REGULATORY PROTEIN"/>
    <property type="match status" value="1"/>
</dbReference>
<evidence type="ECO:0008006" key="9">
    <source>
        <dbReference type="Google" id="ProtNLM"/>
    </source>
</evidence>
<gene>
    <name evidence="7" type="ORF">A8F95_16120</name>
</gene>
<sequence>MIKIKLVVPRKGYIKHAFERFEEFNRLEEREEHHHEETVEFELEEVVVAADKVAKLELDADVIISRGLMTKLLKEHNEFMPIVDIPVQGIDLIRCLSDCKARFGRKKVAVIGALNMIYGVENLADIVDLPIQSYILEDIEKSASLVDLAASEGCEIVVSGLSTTEYAEATGLGAAIVETGKESFRQALIEAKRLALVSLREQEKAERYQTILNHAYEGVIAIDLKGQISVFNTAAREILSISQKSLIDHSIYEVLQKGKFRDLLLSEGDYREEIVSYQSIQLSVKKVSNFLKGKKVGNMMAFQDVTGIQEMEGKIRKKIHSRGHVAKYTFEDILFRSTEIEKTIETAKRYSEVDSNILIIGETGTGKEIFAQSIHNHSKRRNNPFVAINCAALPEDLLESELFGYAEGAFTGAMKGGKQGFFELAHRGTIFLDEIGEISAKLQSRLLRVLQEREIMRIGDDKIIPVDVRIIAATNKNLIHMVKKGDFREDLYYRLSVLDLHLPPLRERRADIPVLVNAFISKAFPGQSQVMITDAASQKLSEASWEGNVRQLQNFCERLTVLCKGRVIDVYDIEKYLLGVQEERAHPSQQEKETVARGSHISERERILQVLKSCHYSKGKAADELGMSRTTLWRKIKEWGIET</sequence>
<keyword evidence="4" id="KW-0804">Transcription</keyword>
<dbReference type="Proteomes" id="UP000092578">
    <property type="component" value="Unassembled WGS sequence"/>
</dbReference>
<keyword evidence="3" id="KW-0805">Transcription regulation</keyword>
<dbReference type="InterPro" id="IPR002078">
    <property type="entry name" value="Sigma_54_int"/>
</dbReference>
<dbReference type="Pfam" id="PF25601">
    <property type="entry name" value="AAA_lid_14"/>
    <property type="match status" value="1"/>
</dbReference>
<evidence type="ECO:0000259" key="5">
    <source>
        <dbReference type="PROSITE" id="PS50045"/>
    </source>
</evidence>
<dbReference type="InterPro" id="IPR002197">
    <property type="entry name" value="HTH_Fis"/>
</dbReference>
<dbReference type="GO" id="GO:0005524">
    <property type="term" value="F:ATP binding"/>
    <property type="evidence" value="ECO:0007669"/>
    <property type="project" value="UniProtKB-KW"/>
</dbReference>
<evidence type="ECO:0000256" key="3">
    <source>
        <dbReference type="ARBA" id="ARBA00023015"/>
    </source>
</evidence>
<dbReference type="RefSeq" id="WP_065412114.1">
    <property type="nucleotide sequence ID" value="NZ_MAYT01000031.1"/>
</dbReference>
<dbReference type="SMART" id="SM00382">
    <property type="entry name" value="AAA"/>
    <property type="match status" value="1"/>
</dbReference>
<dbReference type="Gene3D" id="1.10.8.60">
    <property type="match status" value="1"/>
</dbReference>
<dbReference type="Gene3D" id="3.40.50.2300">
    <property type="match status" value="1"/>
</dbReference>
<dbReference type="Pfam" id="PF02954">
    <property type="entry name" value="HTH_8"/>
    <property type="match status" value="1"/>
</dbReference>
<dbReference type="InterPro" id="IPR009057">
    <property type="entry name" value="Homeodomain-like_sf"/>
</dbReference>
<feature type="domain" description="PAS" evidence="6">
    <location>
        <begin position="204"/>
        <end position="256"/>
    </location>
</feature>